<keyword evidence="2" id="KW-1003">Cell membrane</keyword>
<dbReference type="EMBL" id="DRYK01000018">
    <property type="protein sequence ID" value="HHP67351.1"/>
    <property type="molecule type" value="Genomic_DNA"/>
</dbReference>
<protein>
    <submittedName>
        <fullName evidence="8">Sodium:proton antiporter</fullName>
    </submittedName>
</protein>
<name>A0A7J3XXP7_9CREN</name>
<dbReference type="PANTHER" id="PTHR33932">
    <property type="entry name" value="NA(+)/H(+) ANTIPORTER SUBUNIT B"/>
    <property type="match status" value="1"/>
</dbReference>
<evidence type="ECO:0000313" key="8">
    <source>
        <dbReference type="EMBL" id="HHP67351.1"/>
    </source>
</evidence>
<feature type="transmembrane region" description="Helical" evidence="6">
    <location>
        <begin position="169"/>
        <end position="188"/>
    </location>
</feature>
<feature type="transmembrane region" description="Helical" evidence="6">
    <location>
        <begin position="112"/>
        <end position="130"/>
    </location>
</feature>
<dbReference type="InterPro" id="IPR007182">
    <property type="entry name" value="MnhB"/>
</dbReference>
<feature type="transmembrane region" description="Helical" evidence="6">
    <location>
        <begin position="71"/>
        <end position="91"/>
    </location>
</feature>
<evidence type="ECO:0000256" key="4">
    <source>
        <dbReference type="ARBA" id="ARBA00022989"/>
    </source>
</evidence>
<dbReference type="Pfam" id="PF04039">
    <property type="entry name" value="MnhB"/>
    <property type="match status" value="1"/>
</dbReference>
<keyword evidence="3 6" id="KW-0812">Transmembrane</keyword>
<reference evidence="8" key="1">
    <citation type="journal article" date="2020" name="mSystems">
        <title>Genome- and Community-Level Interaction Insights into Carbon Utilization and Element Cycling Functions of Hydrothermarchaeota in Hydrothermal Sediment.</title>
        <authorList>
            <person name="Zhou Z."/>
            <person name="Liu Y."/>
            <person name="Xu W."/>
            <person name="Pan J."/>
            <person name="Luo Z.H."/>
            <person name="Li M."/>
        </authorList>
    </citation>
    <scope>NUCLEOTIDE SEQUENCE [LARGE SCALE GENOMIC DNA]</scope>
    <source>
        <strain evidence="8">SpSt-110</strain>
    </source>
</reference>
<evidence type="ECO:0000256" key="1">
    <source>
        <dbReference type="ARBA" id="ARBA00004651"/>
    </source>
</evidence>
<feature type="transmembrane region" description="Helical" evidence="6">
    <location>
        <begin position="136"/>
        <end position="157"/>
    </location>
</feature>
<organism evidence="8">
    <name type="scientific">Thermogladius calderae</name>
    <dbReference type="NCBI Taxonomy" id="1200300"/>
    <lineage>
        <taxon>Archaea</taxon>
        <taxon>Thermoproteota</taxon>
        <taxon>Thermoprotei</taxon>
        <taxon>Desulfurococcales</taxon>
        <taxon>Desulfurococcaceae</taxon>
        <taxon>Thermogladius</taxon>
    </lineage>
</organism>
<dbReference type="AlphaFoldDB" id="A0A7J3XXP7"/>
<sequence>MEARWFGLIMALTLGLALGLGLYTAGAVRAPDTIKPLGLFYIQETFFGNMTAMSPEAVTAIVWDYRGLDTVYETSVFFLAVVAGLAVFRVSGIPARRQGLGLTEVARTSTKIIVVLIVVVSASIALHGHLTPGGGFQGGSTLAIVPLLVIPVFSYWALISRGLSPTLLVALRGLALTAIGLVAVLPVVRGLEIVSNIRFYPAYILGQLVSGSLFLYNTFEYIAVATGFTAVFLYLSFEEEFYREEARGESHE</sequence>
<evidence type="ECO:0000256" key="2">
    <source>
        <dbReference type="ARBA" id="ARBA00022475"/>
    </source>
</evidence>
<keyword evidence="5 6" id="KW-0472">Membrane</keyword>
<evidence type="ECO:0000256" key="6">
    <source>
        <dbReference type="SAM" id="Phobius"/>
    </source>
</evidence>
<feature type="transmembrane region" description="Helical" evidence="6">
    <location>
        <begin position="218"/>
        <end position="237"/>
    </location>
</feature>
<dbReference type="PANTHER" id="PTHR33932:SF4">
    <property type="entry name" value="NA(+)_H(+) ANTIPORTER SUBUNIT B"/>
    <property type="match status" value="1"/>
</dbReference>
<dbReference type="InterPro" id="IPR050622">
    <property type="entry name" value="CPA3_antiporter_subunitB"/>
</dbReference>
<proteinExistence type="predicted"/>
<keyword evidence="4 6" id="KW-1133">Transmembrane helix</keyword>
<comment type="subcellular location">
    <subcellularLocation>
        <location evidence="1">Cell membrane</location>
        <topology evidence="1">Multi-pass membrane protein</topology>
    </subcellularLocation>
</comment>
<evidence type="ECO:0000259" key="7">
    <source>
        <dbReference type="Pfam" id="PF04039"/>
    </source>
</evidence>
<accession>A0A7J3XXP7</accession>
<evidence type="ECO:0000256" key="3">
    <source>
        <dbReference type="ARBA" id="ARBA00022692"/>
    </source>
</evidence>
<comment type="caution">
    <text evidence="8">The sequence shown here is derived from an EMBL/GenBank/DDBJ whole genome shotgun (WGS) entry which is preliminary data.</text>
</comment>
<gene>
    <name evidence="8" type="ORF">ENM60_00930</name>
</gene>
<dbReference type="GO" id="GO:0005886">
    <property type="term" value="C:plasma membrane"/>
    <property type="evidence" value="ECO:0007669"/>
    <property type="project" value="UniProtKB-SubCell"/>
</dbReference>
<feature type="domain" description="Na+/H+ antiporter MnhB subunit-related protein" evidence="7">
    <location>
        <begin position="106"/>
        <end position="229"/>
    </location>
</feature>
<evidence type="ECO:0000256" key="5">
    <source>
        <dbReference type="ARBA" id="ARBA00023136"/>
    </source>
</evidence>